<dbReference type="InterPro" id="IPR014054">
    <property type="entry name" value="Phage_regulatory_Rha"/>
</dbReference>
<dbReference type="EMBL" id="BK014683">
    <property type="protein sequence ID" value="DAD67687.1"/>
    <property type="molecule type" value="Genomic_DNA"/>
</dbReference>
<sequence>MRELINTIEQTMSSFEIAKLTGKRHDNVMRDIRELNKGYEKLHLLKIELKHRISDLGEGRQRKDPYFELTKMQTFDLLTGYNTELRIKVNRRWAELEALTQIKMPKSLNVYGMEALPYVEWLLLHNYSVTSGQYHARIRKHPQHFYKASTGKWYINKAFAEQLLEIRSSCEKLKEVKGLPQVHQVTLFEVIAEVEAEQRKLNQPKQ</sequence>
<dbReference type="Pfam" id="PF09669">
    <property type="entry name" value="Phage_pRha"/>
    <property type="match status" value="1"/>
</dbReference>
<protein>
    <submittedName>
        <fullName evidence="1">Regulatory protein</fullName>
    </submittedName>
</protein>
<reference evidence="1" key="1">
    <citation type="journal article" date="2021" name="Proc. Natl. Acad. Sci. U.S.A.">
        <title>A Catalog of Tens of Thousands of Viruses from Human Metagenomes Reveals Hidden Associations with Chronic Diseases.</title>
        <authorList>
            <person name="Tisza M.J."/>
            <person name="Buck C.B."/>
        </authorList>
    </citation>
    <scope>NUCLEOTIDE SEQUENCE</scope>
    <source>
        <strain evidence="1">Ct35n35</strain>
    </source>
</reference>
<name>A0A8S5LCM8_9CAUD</name>
<proteinExistence type="predicted"/>
<evidence type="ECO:0000313" key="1">
    <source>
        <dbReference type="EMBL" id="DAD67687.1"/>
    </source>
</evidence>
<organism evidence="1">
    <name type="scientific">Myoviridae sp. ct35n35</name>
    <dbReference type="NCBI Taxonomy" id="2823534"/>
    <lineage>
        <taxon>Viruses</taxon>
        <taxon>Duplodnaviria</taxon>
        <taxon>Heunggongvirae</taxon>
        <taxon>Uroviricota</taxon>
        <taxon>Caudoviricetes</taxon>
    </lineage>
</organism>
<accession>A0A8S5LCM8</accession>